<gene>
    <name evidence="2" type="ORF">BEMITA_LOCUS3989</name>
</gene>
<sequence>MLSCAKSYISISILKRMLTCRVCKKRVQNPHSFVDCDVHFFCLSCKGGGDQCPVCCKSLNSSTLVKQEFFEGILKTSCFTTHDKDFEREKVPIHLVNKLFYEFERIHDLHLDGFAAKTRPKISRKAGRENGVLSSESSSNTVQIKLNFLSNKEEKTPSDEIKLQGCAKTLCENAQKLSQSKSPEARNLDSELNVSPGNLNAVERKCRESSSSDAAMNSSRKRKLTSNASYDKKSTSDGSPDSQSLFLPHKYSKKATPKMLNESKKVINGRAVEREIDHEKVKLKLTSVTGTEKKPTMQVMDLSSPFVKLNDSNPIINSKDKNDKSIIEKDKKSKNVFKKNAKGETTLHIACRMVSS</sequence>
<name>A0A9P0A5I4_BEMTA</name>
<evidence type="ECO:0000313" key="2">
    <source>
        <dbReference type="EMBL" id="CAH0384689.1"/>
    </source>
</evidence>
<accession>A0A9P0A5I4</accession>
<proteinExistence type="predicted"/>
<dbReference type="Proteomes" id="UP001152759">
    <property type="component" value="Chromosome 2"/>
</dbReference>
<evidence type="ECO:0000256" key="1">
    <source>
        <dbReference type="SAM" id="MobiDB-lite"/>
    </source>
</evidence>
<organism evidence="2 3">
    <name type="scientific">Bemisia tabaci</name>
    <name type="common">Sweetpotato whitefly</name>
    <name type="synonym">Aleurodes tabaci</name>
    <dbReference type="NCBI Taxonomy" id="7038"/>
    <lineage>
        <taxon>Eukaryota</taxon>
        <taxon>Metazoa</taxon>
        <taxon>Ecdysozoa</taxon>
        <taxon>Arthropoda</taxon>
        <taxon>Hexapoda</taxon>
        <taxon>Insecta</taxon>
        <taxon>Pterygota</taxon>
        <taxon>Neoptera</taxon>
        <taxon>Paraneoptera</taxon>
        <taxon>Hemiptera</taxon>
        <taxon>Sternorrhyncha</taxon>
        <taxon>Aleyrodoidea</taxon>
        <taxon>Aleyrodidae</taxon>
        <taxon>Aleyrodinae</taxon>
        <taxon>Bemisia</taxon>
    </lineage>
</organism>
<dbReference type="SUPFAM" id="SSF57850">
    <property type="entry name" value="RING/U-box"/>
    <property type="match status" value="1"/>
</dbReference>
<keyword evidence="3" id="KW-1185">Reference proteome</keyword>
<reference evidence="2" key="1">
    <citation type="submission" date="2021-12" db="EMBL/GenBank/DDBJ databases">
        <authorList>
            <person name="King R."/>
        </authorList>
    </citation>
    <scope>NUCLEOTIDE SEQUENCE</scope>
</reference>
<dbReference type="EMBL" id="OU963863">
    <property type="protein sequence ID" value="CAH0384689.1"/>
    <property type="molecule type" value="Genomic_DNA"/>
</dbReference>
<protein>
    <submittedName>
        <fullName evidence="2">Uncharacterized protein</fullName>
    </submittedName>
</protein>
<dbReference type="AlphaFoldDB" id="A0A9P0A5I4"/>
<feature type="compositionally biased region" description="Polar residues" evidence="1">
    <location>
        <begin position="236"/>
        <end position="245"/>
    </location>
</feature>
<evidence type="ECO:0000313" key="3">
    <source>
        <dbReference type="Proteomes" id="UP001152759"/>
    </source>
</evidence>
<feature type="region of interest" description="Disordered" evidence="1">
    <location>
        <begin position="177"/>
        <end position="246"/>
    </location>
</feature>